<dbReference type="AlphaFoldDB" id="A0A3M9XHK8"/>
<dbReference type="EMBL" id="QKOD01000001">
    <property type="protein sequence ID" value="RNJ47305.1"/>
    <property type="molecule type" value="Genomic_DNA"/>
</dbReference>
<evidence type="ECO:0000313" key="1">
    <source>
        <dbReference type="EMBL" id="RNJ47305.1"/>
    </source>
</evidence>
<reference evidence="1 2" key="1">
    <citation type="journal article" date="2018" name="Mol. Plant Microbe Interact.">
        <title>Taxonomically Different Co-Microsymbionts of a Relict Legume, Oxytropis popoviana, Have Complementary Sets of Symbiotic Genes and Together Increase the Efficiency of Plant Nodulation.</title>
        <authorList>
            <person name="Safronova V."/>
            <person name="Belimov A."/>
            <person name="Sazanova A."/>
            <person name="Chirak E."/>
            <person name="Verkhozina A."/>
            <person name="Kuznetsova I."/>
            <person name="Andronov E."/>
            <person name="Puhalsky J."/>
            <person name="Tikhonovich I."/>
        </authorList>
    </citation>
    <scope>NUCLEOTIDE SEQUENCE [LARGE SCALE GENOMIC DNA]</scope>
    <source>
        <strain evidence="1 2">Opo-235</strain>
    </source>
</reference>
<proteinExistence type="predicted"/>
<dbReference type="Proteomes" id="UP000275436">
    <property type="component" value="Unassembled WGS sequence"/>
</dbReference>
<sequence>MRTMARSSAAGANSQIANGAAIDAKSRVLAAVGELVDAGKGEWSRTASGEIELRLLSGEVFLLGEVSVTRVA</sequence>
<gene>
    <name evidence="1" type="ORF">DNR46_05630</name>
</gene>
<evidence type="ECO:0000313" key="2">
    <source>
        <dbReference type="Proteomes" id="UP000275436"/>
    </source>
</evidence>
<name>A0A3M9XHK8_9HYPH</name>
<organism evidence="1 2">
    <name type="scientific">Mesorhizobium japonicum</name>
    <dbReference type="NCBI Taxonomy" id="2066070"/>
    <lineage>
        <taxon>Bacteria</taxon>
        <taxon>Pseudomonadati</taxon>
        <taxon>Pseudomonadota</taxon>
        <taxon>Alphaproteobacteria</taxon>
        <taxon>Hyphomicrobiales</taxon>
        <taxon>Phyllobacteriaceae</taxon>
        <taxon>Mesorhizobium</taxon>
    </lineage>
</organism>
<comment type="caution">
    <text evidence="1">The sequence shown here is derived from an EMBL/GenBank/DDBJ whole genome shotgun (WGS) entry which is preliminary data.</text>
</comment>
<protein>
    <submittedName>
        <fullName evidence="1">Uncharacterized protein</fullName>
    </submittedName>
</protein>
<accession>A0A3M9XHK8</accession>